<gene>
    <name evidence="1" type="ORF">E1898_13470</name>
</gene>
<proteinExistence type="predicted"/>
<name>A0A4R5UWE4_9BACT</name>
<sequence length="284" mass="32852">MMKIQLTLQMMSRYKQSVLSIAFLLILSNSFAQVAKLALADSLAKEILENEGLYTVASGLKPMSTVLQFDFQIDTLSQEFLDEKAVEASLSSFHSALGLLENENIKFIILPFKSIYGDKRTFQILVFHQESVEEKIKEFSSFFLKRGILPETPVHQILSIVEFGEKYERYQAYGYFFGYPEHAVNFFVNASLSYEKTNEFVERDFFQIPVASSEEGHFVYAVPKGYEPAEIDLRIRLDASEILSKYKEFKSEVDFETKSYPFLELYFQILDLAFSENKEEVFLD</sequence>
<evidence type="ECO:0000313" key="2">
    <source>
        <dbReference type="Proteomes" id="UP000295438"/>
    </source>
</evidence>
<comment type="caution">
    <text evidence="1">The sequence shown here is derived from an EMBL/GenBank/DDBJ whole genome shotgun (WGS) entry which is preliminary data.</text>
</comment>
<accession>A0A4R5UWE4</accession>
<organism evidence="1 2">
    <name type="scientific">Algoriphagus formosus</name>
    <dbReference type="NCBI Taxonomy" id="2007308"/>
    <lineage>
        <taxon>Bacteria</taxon>
        <taxon>Pseudomonadati</taxon>
        <taxon>Bacteroidota</taxon>
        <taxon>Cytophagia</taxon>
        <taxon>Cytophagales</taxon>
        <taxon>Cyclobacteriaceae</taxon>
        <taxon>Algoriphagus</taxon>
    </lineage>
</organism>
<dbReference type="AlphaFoldDB" id="A0A4R5UWE4"/>
<reference evidence="1 2" key="1">
    <citation type="submission" date="2019-03" db="EMBL/GenBank/DDBJ databases">
        <title>Algoriphagus aquimaris sp. nov., isolated form marine sediment in Pohang, Korea.</title>
        <authorList>
            <person name="Kim J."/>
            <person name="Yoon S.-H."/>
            <person name="Lee S.-S."/>
        </authorList>
    </citation>
    <scope>NUCLEOTIDE SEQUENCE [LARGE SCALE GENOMIC DNA]</scope>
    <source>
        <strain evidence="1 2">F21</strain>
    </source>
</reference>
<keyword evidence="2" id="KW-1185">Reference proteome</keyword>
<dbReference type="EMBL" id="SMUW01000035">
    <property type="protein sequence ID" value="TDK43604.1"/>
    <property type="molecule type" value="Genomic_DNA"/>
</dbReference>
<dbReference type="RefSeq" id="WP_133391278.1">
    <property type="nucleotide sequence ID" value="NZ_SMUW01000035.1"/>
</dbReference>
<dbReference type="Proteomes" id="UP000295438">
    <property type="component" value="Unassembled WGS sequence"/>
</dbReference>
<protein>
    <submittedName>
        <fullName evidence="1">Uncharacterized protein</fullName>
    </submittedName>
</protein>
<evidence type="ECO:0000313" key="1">
    <source>
        <dbReference type="EMBL" id="TDK43604.1"/>
    </source>
</evidence>